<keyword evidence="1" id="KW-0614">Plasmid</keyword>
<dbReference type="EMBL" id="CP010790">
    <property type="protein sequence ID" value="ATF08341.1"/>
    <property type="molecule type" value="Genomic_DNA"/>
</dbReference>
<proteinExistence type="predicted"/>
<name>A0AAC9ZD37_9RHOB</name>
<organism evidence="1 2">
    <name type="scientific">Phaeobacter gallaeciensis</name>
    <dbReference type="NCBI Taxonomy" id="60890"/>
    <lineage>
        <taxon>Bacteria</taxon>
        <taxon>Pseudomonadati</taxon>
        <taxon>Pseudomonadota</taxon>
        <taxon>Alphaproteobacteria</taxon>
        <taxon>Rhodobacterales</taxon>
        <taxon>Roseobacteraceae</taxon>
        <taxon>Phaeobacter</taxon>
    </lineage>
</organism>
<reference evidence="1 2" key="1">
    <citation type="journal article" date="2017" name="Front. Microbiol.">
        <title>Phaeobacter piscinae sp. nov., a species of the Roseobacter group and potential aquaculture probiont.</title>
        <authorList>
            <person name="Sonnenschein E.C."/>
            <person name="Phippen C.B.W."/>
            <person name="Nielsen K.F."/>
            <person name="Mateiu R.V."/>
            <person name="Melchiorsen J."/>
            <person name="Gram L."/>
            <person name="Overmann J."/>
            <person name="Freese H.M."/>
        </authorList>
    </citation>
    <scope>NUCLEOTIDE SEQUENCE [LARGE SCALE GENOMIC DNA]</scope>
    <source>
        <strain evidence="1 2">P63</strain>
    </source>
</reference>
<evidence type="ECO:0000313" key="2">
    <source>
        <dbReference type="Proteomes" id="UP000217545"/>
    </source>
</evidence>
<sequence>MTRYSYRTPGTALWWSNVAEWCACAHRLDQRRSSGKRNCDLETHGGCMPLAMIAIEDDLEAIEAAIWLLTRGPAYLIRPQRGSRADHPTTPIIVALNNRAAILKREADNMPRGANWTAVHGPN</sequence>
<geneLocation type="plasmid" evidence="2">
    <name>pp63_f</name>
</geneLocation>
<gene>
    <name evidence="1" type="ORF">PhaeoP63_04311</name>
</gene>
<dbReference type="AlphaFoldDB" id="A0AAC9ZD37"/>
<evidence type="ECO:0000313" key="1">
    <source>
        <dbReference type="EMBL" id="ATF08341.1"/>
    </source>
</evidence>
<dbReference type="RefSeq" id="WP_096705210.1">
    <property type="nucleotide sequence ID" value="NZ_CP010679.1"/>
</dbReference>
<dbReference type="Proteomes" id="UP000217545">
    <property type="component" value="Plasmid pP63_f"/>
</dbReference>
<accession>A0AAC9ZD37</accession>
<protein>
    <submittedName>
        <fullName evidence="1">Uncharacterized protein</fullName>
    </submittedName>
</protein>